<feature type="compositionally biased region" description="Pro residues" evidence="1">
    <location>
        <begin position="152"/>
        <end position="171"/>
    </location>
</feature>
<feature type="domain" description="DUF6249" evidence="3">
    <location>
        <begin position="9"/>
        <end position="136"/>
    </location>
</feature>
<evidence type="ECO:0000256" key="2">
    <source>
        <dbReference type="SAM" id="Phobius"/>
    </source>
</evidence>
<sequence length="197" mass="21030">MSDNAVNAIAVFCIFGLPFVAIMIHRVLKHQERIAMIQRGFPVDADPSDTYRAMKMAAKMGVSPTSVGESAYQYFSSTRLQRRLQRGITTTFIGVAIVIGLSFIGYHHGTFVPGPWLIGGLVPLFIGLAQVTGAVLSGAQIGNFGVGRGYTMPPPGPVPPSGMPPNAPPPRQSGSPWGWRPGATPGLDEPPKPPNRR</sequence>
<dbReference type="InterPro" id="IPR046216">
    <property type="entry name" value="DUF6249"/>
</dbReference>
<protein>
    <recommendedName>
        <fullName evidence="3">DUF6249 domain-containing protein</fullName>
    </recommendedName>
</protein>
<comment type="caution">
    <text evidence="4">The sequence shown here is derived from an EMBL/GenBank/DDBJ whole genome shotgun (WGS) entry which is preliminary data.</text>
</comment>
<feature type="transmembrane region" description="Helical" evidence="2">
    <location>
        <begin position="6"/>
        <end position="28"/>
    </location>
</feature>
<gene>
    <name evidence="4" type="ORF">CARN4_2044</name>
</gene>
<reference evidence="4" key="1">
    <citation type="submission" date="2009-10" db="EMBL/GenBank/DDBJ databases">
        <title>Diversity of trophic interactions inside an arsenic-rich microbial ecosystem.</title>
        <authorList>
            <person name="Bertin P.N."/>
            <person name="Heinrich-Salmeron A."/>
            <person name="Pelletier E."/>
            <person name="Goulhen-Chollet F."/>
            <person name="Arsene-Ploetze F."/>
            <person name="Gallien S."/>
            <person name="Calteau A."/>
            <person name="Vallenet D."/>
            <person name="Casiot C."/>
            <person name="Chane-Woon-Ming B."/>
            <person name="Giloteaux L."/>
            <person name="Barakat M."/>
            <person name="Bonnefoy V."/>
            <person name="Bruneel O."/>
            <person name="Chandler M."/>
            <person name="Cleiss J."/>
            <person name="Duran R."/>
            <person name="Elbaz-Poulichet F."/>
            <person name="Fonknechten N."/>
            <person name="Lauga B."/>
            <person name="Mornico D."/>
            <person name="Ortet P."/>
            <person name="Schaeffer C."/>
            <person name="Siguier P."/>
            <person name="Alexander Thil Smith A."/>
            <person name="Van Dorsselaer A."/>
            <person name="Weissenbach J."/>
            <person name="Medigue C."/>
            <person name="Le Paslier D."/>
        </authorList>
    </citation>
    <scope>NUCLEOTIDE SEQUENCE</scope>
</reference>
<feature type="region of interest" description="Disordered" evidence="1">
    <location>
        <begin position="152"/>
        <end position="197"/>
    </location>
</feature>
<dbReference type="EMBL" id="CABO01000022">
    <property type="protein sequence ID" value="CBI01729.1"/>
    <property type="molecule type" value="Genomic_DNA"/>
</dbReference>
<keyword evidence="2" id="KW-0472">Membrane</keyword>
<dbReference type="AlphaFoldDB" id="E6Q3G8"/>
<organism evidence="4">
    <name type="scientific">mine drainage metagenome</name>
    <dbReference type="NCBI Taxonomy" id="410659"/>
    <lineage>
        <taxon>unclassified sequences</taxon>
        <taxon>metagenomes</taxon>
        <taxon>ecological metagenomes</taxon>
    </lineage>
</organism>
<feature type="transmembrane region" description="Helical" evidence="2">
    <location>
        <begin position="116"/>
        <end position="139"/>
    </location>
</feature>
<dbReference type="Pfam" id="PF19762">
    <property type="entry name" value="DUF6249"/>
    <property type="match status" value="1"/>
</dbReference>
<evidence type="ECO:0000259" key="3">
    <source>
        <dbReference type="Pfam" id="PF19762"/>
    </source>
</evidence>
<evidence type="ECO:0000313" key="4">
    <source>
        <dbReference type="EMBL" id="CBI01729.1"/>
    </source>
</evidence>
<evidence type="ECO:0000256" key="1">
    <source>
        <dbReference type="SAM" id="MobiDB-lite"/>
    </source>
</evidence>
<keyword evidence="2" id="KW-0812">Transmembrane</keyword>
<feature type="transmembrane region" description="Helical" evidence="2">
    <location>
        <begin position="87"/>
        <end position="104"/>
    </location>
</feature>
<accession>E6Q3G8</accession>
<keyword evidence="2" id="KW-1133">Transmembrane helix</keyword>
<proteinExistence type="predicted"/>
<name>E6Q3G8_9ZZZZ</name>